<feature type="compositionally biased region" description="Polar residues" evidence="1">
    <location>
        <begin position="23"/>
        <end position="40"/>
    </location>
</feature>
<organism evidence="2 3">
    <name type="scientific">Streptomyces luteosporeus</name>
    <dbReference type="NCBI Taxonomy" id="173856"/>
    <lineage>
        <taxon>Bacteria</taxon>
        <taxon>Bacillati</taxon>
        <taxon>Actinomycetota</taxon>
        <taxon>Actinomycetes</taxon>
        <taxon>Kitasatosporales</taxon>
        <taxon>Streptomycetaceae</taxon>
        <taxon>Streptomyces</taxon>
    </lineage>
</organism>
<dbReference type="Proteomes" id="UP001500886">
    <property type="component" value="Unassembled WGS sequence"/>
</dbReference>
<protein>
    <submittedName>
        <fullName evidence="2">Uncharacterized protein</fullName>
    </submittedName>
</protein>
<dbReference type="RefSeq" id="WP_344439567.1">
    <property type="nucleotide sequence ID" value="NZ_BAAASL010000030.1"/>
</dbReference>
<dbReference type="EMBL" id="BAAASL010000030">
    <property type="protein sequence ID" value="GAA2725401.1"/>
    <property type="molecule type" value="Genomic_DNA"/>
</dbReference>
<name>A0ABN3U6Z3_9ACTN</name>
<keyword evidence="3" id="KW-1185">Reference proteome</keyword>
<reference evidence="2 3" key="1">
    <citation type="journal article" date="2019" name="Int. J. Syst. Evol. Microbiol.">
        <title>The Global Catalogue of Microorganisms (GCM) 10K type strain sequencing project: providing services to taxonomists for standard genome sequencing and annotation.</title>
        <authorList>
            <consortium name="The Broad Institute Genomics Platform"/>
            <consortium name="The Broad Institute Genome Sequencing Center for Infectious Disease"/>
            <person name="Wu L."/>
            <person name="Ma J."/>
        </authorList>
    </citation>
    <scope>NUCLEOTIDE SEQUENCE [LARGE SCALE GENOMIC DNA]</scope>
    <source>
        <strain evidence="2 3">JCM 4542</strain>
    </source>
</reference>
<feature type="region of interest" description="Disordered" evidence="1">
    <location>
        <begin position="1"/>
        <end position="40"/>
    </location>
</feature>
<sequence>MGENEEEKPDQTAACTRPDRSNAYVSSAGEQITSSSRPLPQITTVGQKVLDAGGGIFSTRFTPQLLDTDLSGLSDDQKAKFRDNLLKKFGVGISPMDMAKGGSCDTLGKVISFYEARDSEKASKSVLFGANYKPKSF</sequence>
<gene>
    <name evidence="2" type="ORF">GCM10010315_57360</name>
</gene>
<evidence type="ECO:0000313" key="3">
    <source>
        <dbReference type="Proteomes" id="UP001500886"/>
    </source>
</evidence>
<evidence type="ECO:0000313" key="2">
    <source>
        <dbReference type="EMBL" id="GAA2725401.1"/>
    </source>
</evidence>
<proteinExistence type="predicted"/>
<accession>A0ABN3U6Z3</accession>
<evidence type="ECO:0000256" key="1">
    <source>
        <dbReference type="SAM" id="MobiDB-lite"/>
    </source>
</evidence>
<comment type="caution">
    <text evidence="2">The sequence shown here is derived from an EMBL/GenBank/DDBJ whole genome shotgun (WGS) entry which is preliminary data.</text>
</comment>